<sequence length="212" mass="24316">MKLTVINVDMKYILIFFLLASCLSCKAQTIVPLANNHSDLYHKPNTYTKDVDNEFGKYEGTWKYQNGTTILIIKLQKKVFDFFAEKNYYEDLLIGEYAYIVNGTELINTLDKLNTPQPSTGAYDIYGNRIVHRGIPPICADCLLDEKRVILFIDDPERDYLDNSIILRYKIENGTQKIVAKIYKSGTSIFIPAGATDEMRVPYGEYILTKQP</sequence>
<evidence type="ECO:0000313" key="4">
    <source>
        <dbReference type="Proteomes" id="UP001059844"/>
    </source>
</evidence>
<dbReference type="PROSITE" id="PS51257">
    <property type="entry name" value="PROKAR_LIPOPROTEIN"/>
    <property type="match status" value="1"/>
</dbReference>
<evidence type="ECO:0000313" key="3">
    <source>
        <dbReference type="EMBL" id="UUC44408.1"/>
    </source>
</evidence>
<evidence type="ECO:0000256" key="1">
    <source>
        <dbReference type="SAM" id="SignalP"/>
    </source>
</evidence>
<organism evidence="3 4">
    <name type="scientific">Flavobacterium cerinum</name>
    <dbReference type="NCBI Taxonomy" id="2502784"/>
    <lineage>
        <taxon>Bacteria</taxon>
        <taxon>Pseudomonadati</taxon>
        <taxon>Bacteroidota</taxon>
        <taxon>Flavobacteriia</taxon>
        <taxon>Flavobacteriales</taxon>
        <taxon>Flavobacteriaceae</taxon>
        <taxon>Flavobacterium</taxon>
    </lineage>
</organism>
<dbReference type="Pfam" id="PF20448">
    <property type="entry name" value="DUF6705"/>
    <property type="match status" value="1"/>
</dbReference>
<proteinExistence type="predicted"/>
<protein>
    <recommendedName>
        <fullName evidence="2">DUF6705 domain-containing protein</fullName>
    </recommendedName>
</protein>
<name>A0ABY5INJ2_9FLAO</name>
<feature type="domain" description="DUF6705" evidence="2">
    <location>
        <begin position="10"/>
        <end position="211"/>
    </location>
</feature>
<dbReference type="EMBL" id="CP101751">
    <property type="protein sequence ID" value="UUC44408.1"/>
    <property type="molecule type" value="Genomic_DNA"/>
</dbReference>
<dbReference type="RefSeq" id="WP_256550082.1">
    <property type="nucleotide sequence ID" value="NZ_CP101751.1"/>
</dbReference>
<gene>
    <name evidence="3" type="ORF">NOX80_12280</name>
</gene>
<keyword evidence="1" id="KW-0732">Signal</keyword>
<accession>A0ABY5INJ2</accession>
<dbReference type="InterPro" id="IPR046551">
    <property type="entry name" value="DUF6705"/>
</dbReference>
<evidence type="ECO:0000259" key="2">
    <source>
        <dbReference type="Pfam" id="PF20448"/>
    </source>
</evidence>
<feature type="chain" id="PRO_5047115428" description="DUF6705 domain-containing protein" evidence="1">
    <location>
        <begin position="28"/>
        <end position="212"/>
    </location>
</feature>
<reference evidence="3" key="1">
    <citation type="submission" date="2022-07" db="EMBL/GenBank/DDBJ databases">
        <title>Isolation, identification, and degradation of a PFOSA degrading strain from sewage treatment plant.</title>
        <authorList>
            <person name="Zhang L."/>
            <person name="Huo Y."/>
        </authorList>
    </citation>
    <scope>NUCLEOTIDE SEQUENCE</scope>
    <source>
        <strain evidence="3">C1</strain>
    </source>
</reference>
<keyword evidence="4" id="KW-1185">Reference proteome</keyword>
<dbReference type="Proteomes" id="UP001059844">
    <property type="component" value="Chromosome"/>
</dbReference>
<feature type="signal peptide" evidence="1">
    <location>
        <begin position="1"/>
        <end position="27"/>
    </location>
</feature>